<dbReference type="HOGENOM" id="CLU_632657_0_0_10"/>
<keyword evidence="1" id="KW-1133">Transmembrane helix</keyword>
<accession>B3EQZ1</accession>
<feature type="transmembrane region" description="Helical" evidence="1">
    <location>
        <begin position="375"/>
        <end position="394"/>
    </location>
</feature>
<feature type="transmembrane region" description="Helical" evidence="1">
    <location>
        <begin position="324"/>
        <end position="349"/>
    </location>
</feature>
<protein>
    <submittedName>
        <fullName evidence="2">Uncharacterized protein</fullName>
    </submittedName>
</protein>
<dbReference type="AlphaFoldDB" id="B3EQZ1"/>
<dbReference type="EMBL" id="CP001101">
    <property type="protein sequence ID" value="ACE04172.1"/>
    <property type="molecule type" value="Genomic_DNA"/>
</dbReference>
<keyword evidence="1" id="KW-0812">Transmembrane</keyword>
<feature type="transmembrane region" description="Helical" evidence="1">
    <location>
        <begin position="52"/>
        <end position="76"/>
    </location>
</feature>
<dbReference type="KEGG" id="cpb:Cphamn1_1240"/>
<feature type="transmembrane region" description="Helical" evidence="1">
    <location>
        <begin position="280"/>
        <end position="304"/>
    </location>
</feature>
<feature type="transmembrane region" description="Helical" evidence="1">
    <location>
        <begin position="218"/>
        <end position="239"/>
    </location>
</feature>
<feature type="transmembrane region" description="Helical" evidence="1">
    <location>
        <begin position="186"/>
        <end position="206"/>
    </location>
</feature>
<feature type="transmembrane region" description="Helical" evidence="1">
    <location>
        <begin position="88"/>
        <end position="107"/>
    </location>
</feature>
<feature type="transmembrane region" description="Helical" evidence="1">
    <location>
        <begin position="113"/>
        <end position="135"/>
    </location>
</feature>
<dbReference type="eggNOG" id="ENOG5033PDI">
    <property type="taxonomic scope" value="Bacteria"/>
</dbReference>
<reference evidence="2" key="1">
    <citation type="submission" date="2008-06" db="EMBL/GenBank/DDBJ databases">
        <title>Complete sequence of Chlorobium phaeobacteroides BS1.</title>
        <authorList>
            <consortium name="US DOE Joint Genome Institute"/>
            <person name="Lucas S."/>
            <person name="Copeland A."/>
            <person name="Lapidus A."/>
            <person name="Glavina del Rio T."/>
            <person name="Dalin E."/>
            <person name="Tice H."/>
            <person name="Bruce D."/>
            <person name="Goodwin L."/>
            <person name="Pitluck S."/>
            <person name="Schmutz J."/>
            <person name="Larimer F."/>
            <person name="Land M."/>
            <person name="Hauser L."/>
            <person name="Kyrpides N."/>
            <person name="Ovchinnikova G."/>
            <person name="Li T."/>
            <person name="Liu Z."/>
            <person name="Zhao F."/>
            <person name="Overmann J."/>
            <person name="Bryant D.A."/>
            <person name="Richardson P."/>
        </authorList>
    </citation>
    <scope>NUCLEOTIDE SEQUENCE [LARGE SCALE GENOMIC DNA]</scope>
    <source>
        <strain evidence="2">BS1</strain>
    </source>
</reference>
<name>B3EQZ1_CHLPB</name>
<feature type="transmembrane region" description="Helical" evidence="1">
    <location>
        <begin position="400"/>
        <end position="419"/>
    </location>
</feature>
<evidence type="ECO:0000313" key="2">
    <source>
        <dbReference type="EMBL" id="ACE04172.1"/>
    </source>
</evidence>
<organism evidence="2">
    <name type="scientific">Chlorobium phaeobacteroides (strain BS1)</name>
    <dbReference type="NCBI Taxonomy" id="331678"/>
    <lineage>
        <taxon>Bacteria</taxon>
        <taxon>Pseudomonadati</taxon>
        <taxon>Chlorobiota</taxon>
        <taxon>Chlorobiia</taxon>
        <taxon>Chlorobiales</taxon>
        <taxon>Chlorobiaceae</taxon>
        <taxon>Chlorobium/Pelodictyon group</taxon>
        <taxon>Chlorobium</taxon>
    </lineage>
</organism>
<dbReference type="STRING" id="331678.Cphamn1_1240"/>
<keyword evidence="1" id="KW-0472">Membrane</keyword>
<gene>
    <name evidence="2" type="ordered locus">Cphamn1_1240</name>
</gene>
<feature type="transmembrane region" description="Helical" evidence="1">
    <location>
        <begin position="245"/>
        <end position="268"/>
    </location>
</feature>
<feature type="transmembrane region" description="Helical" evidence="1">
    <location>
        <begin position="147"/>
        <end position="166"/>
    </location>
</feature>
<sequence length="433" mass="48074">MQNAKHDRLAIEPGAIVRIYLSVSVFIITAAAFLGAAGAWTGSLFLDTVHPYVFFTGFGNLAIIILNRYLISAIYPELEIDPEKQIRAIYGVLLSVLLVFVAVAMEWPLLKAAVGLFLIIIVLSAAREIFSTLSIGKIWQEVSVRYYIFDVLFLLVANLGLFTLGLKETFPESGVIPFFVTQSTYFLGSSFPLSISVMGFLYAYVWRRSSGKEWIRKLFSIWFYIFVGGVLVFLVAILMGNYLGMMLVSHTLMLGVLALLVGFARYLYGFFARQFHHPALAFLLSGLAMLLAASAFGILNIFYFDHFGARPPIPPDRMWIYHSHTHAALLGWISLSFTGMIYIVVPAIAKANSLELLRSEKALSQLLDEKTLSRAFRQLTIAVVSATAILLAFYLHNDVLLAVGGVVYGLAVFYSRGNLAKASKSENRKKGNL</sequence>
<proteinExistence type="predicted"/>
<evidence type="ECO:0000256" key="1">
    <source>
        <dbReference type="SAM" id="Phobius"/>
    </source>
</evidence>
<feature type="transmembrane region" description="Helical" evidence="1">
    <location>
        <begin position="20"/>
        <end position="40"/>
    </location>
</feature>